<dbReference type="PANTHER" id="PTHR11802:SF113">
    <property type="entry name" value="SERINE CARBOXYPEPTIDASE CTSA-4.1"/>
    <property type="match status" value="1"/>
</dbReference>
<dbReference type="PRINTS" id="PR00724">
    <property type="entry name" value="CRBOXYPTASEC"/>
</dbReference>
<dbReference type="VEuPathDB" id="FungiDB:T551_02151"/>
<dbReference type="Gene3D" id="1.10.287.410">
    <property type="match status" value="1"/>
</dbReference>
<dbReference type="Gene3D" id="3.40.50.1820">
    <property type="entry name" value="alpha/beta hydrolase"/>
    <property type="match status" value="1"/>
</dbReference>
<evidence type="ECO:0000256" key="7">
    <source>
        <dbReference type="RuleBase" id="RU361156"/>
    </source>
</evidence>
<accession>A0A0W4ZMD2</accession>
<proteinExistence type="inferred from homology"/>
<dbReference type="InterPro" id="IPR018202">
    <property type="entry name" value="Ser_caboxypep_ser_AS"/>
</dbReference>
<evidence type="ECO:0000256" key="5">
    <source>
        <dbReference type="ARBA" id="ARBA00022801"/>
    </source>
</evidence>
<feature type="signal peptide" evidence="7">
    <location>
        <begin position="1"/>
        <end position="22"/>
    </location>
</feature>
<evidence type="ECO:0000256" key="3">
    <source>
        <dbReference type="ARBA" id="ARBA00022670"/>
    </source>
</evidence>
<evidence type="ECO:0000256" key="4">
    <source>
        <dbReference type="ARBA" id="ARBA00022729"/>
    </source>
</evidence>
<dbReference type="Pfam" id="PF00450">
    <property type="entry name" value="Peptidase_S10"/>
    <property type="match status" value="1"/>
</dbReference>
<dbReference type="GO" id="GO:0000324">
    <property type="term" value="C:fungal-type vacuole"/>
    <property type="evidence" value="ECO:0007669"/>
    <property type="project" value="TreeGrafter"/>
</dbReference>
<dbReference type="EMBL" id="LFWA01000009">
    <property type="protein sequence ID" value="KTW29535.1"/>
    <property type="molecule type" value="Genomic_DNA"/>
</dbReference>
<evidence type="ECO:0000313" key="9">
    <source>
        <dbReference type="Proteomes" id="UP000053447"/>
    </source>
</evidence>
<dbReference type="SUPFAM" id="SSF53474">
    <property type="entry name" value="alpha/beta-Hydrolases"/>
    <property type="match status" value="1"/>
</dbReference>
<dbReference type="InterPro" id="IPR001563">
    <property type="entry name" value="Peptidase_S10"/>
</dbReference>
<protein>
    <recommendedName>
        <fullName evidence="7">Carboxypeptidase</fullName>
        <ecNumber evidence="7">3.4.16.-</ecNumber>
    </recommendedName>
</protein>
<keyword evidence="9" id="KW-1185">Reference proteome</keyword>
<sequence length="568" mass="66107">MTIRQLLQFFFLIFSILTAISALKTFNDDDFESEYENLEKNEQKLLKTGILKEPSDGLTRYTTLIFHSIVSSLSTFTNDVSDIWEWVLEHFPSVFSDDPPNIHHVVGEYIKSKMSSFNEWSIFTHAAFPGYQLRLRSLVDTRIDFVKQYAGYIDIKDKHFFFWFFESRSDPSRDPLLVWLNGGPGCSSMYGLLTTVGPSKLDLKTGEPHYNPFSWNQHSSIIFLDQPVNVGFSYSEQRVKTSYAAAGDFYAFICMFLTKFPEYSNLDFHIAGESYAGHYIPIFASTIFMNQDESEEALYKIEDEKKVPTINLKSIMIGNGLVDPINQYAYYHYMGCNGSYGRVLPQDVCDNMLRKYPECYRYMKLCREFQCPCVCTLAYDSCTELLLMPYVHHNISVYDIRRSCHGNCNLKEIRLVESFMNKEENKQLFNTTRNFTECNYTVFDHFRASGELMESVVVYIEELLNVGIKVLVFSGDADVICNWYGTHSWVHKLEWSGASHFNSQRYKPWVLWKKTGKRKLGELVGEKKTYGDLTLLRVYNAGHAVSKDQPEAGYDMYTRWIYKNYYFD</sequence>
<dbReference type="RefSeq" id="XP_018229366.1">
    <property type="nucleotide sequence ID" value="XM_018374414.1"/>
</dbReference>
<dbReference type="EC" id="3.4.16.-" evidence="7"/>
<name>A0A0W4ZMD2_PNEJ7</name>
<comment type="similarity">
    <text evidence="1 7">Belongs to the peptidase S10 family.</text>
</comment>
<dbReference type="GeneID" id="28940669"/>
<keyword evidence="4 7" id="KW-0732">Signal</keyword>
<dbReference type="OrthoDB" id="443318at2759"/>
<dbReference type="Proteomes" id="UP000053447">
    <property type="component" value="Unassembled WGS sequence"/>
</dbReference>
<keyword evidence="2 7" id="KW-0121">Carboxypeptidase</keyword>
<evidence type="ECO:0000256" key="1">
    <source>
        <dbReference type="ARBA" id="ARBA00009431"/>
    </source>
</evidence>
<keyword evidence="3 7" id="KW-0645">Protease</keyword>
<dbReference type="STRING" id="1408657.A0A0W4ZMD2"/>
<keyword evidence="5 7" id="KW-0378">Hydrolase</keyword>
<organism evidence="8 9">
    <name type="scientific">Pneumocystis jirovecii (strain RU7)</name>
    <name type="common">Human pneumocystis pneumonia agent</name>
    <dbReference type="NCBI Taxonomy" id="1408657"/>
    <lineage>
        <taxon>Eukaryota</taxon>
        <taxon>Fungi</taxon>
        <taxon>Dikarya</taxon>
        <taxon>Ascomycota</taxon>
        <taxon>Taphrinomycotina</taxon>
        <taxon>Pneumocystomycetes</taxon>
        <taxon>Pneumocystaceae</taxon>
        <taxon>Pneumocystis</taxon>
    </lineage>
</organism>
<dbReference type="PANTHER" id="PTHR11802">
    <property type="entry name" value="SERINE PROTEASE FAMILY S10 SERINE CARBOXYPEPTIDASE"/>
    <property type="match status" value="1"/>
</dbReference>
<gene>
    <name evidence="8" type="ORF">T551_02151</name>
</gene>
<dbReference type="AlphaFoldDB" id="A0A0W4ZMD2"/>
<reference evidence="9" key="1">
    <citation type="journal article" date="2016" name="Nat. Commun.">
        <title>Genome analysis of three Pneumocystis species reveals adaptation mechanisms to life exclusively in mammalian hosts.</title>
        <authorList>
            <person name="Ma L."/>
            <person name="Chen Z."/>
            <person name="Huang D.W."/>
            <person name="Kutty G."/>
            <person name="Ishihara M."/>
            <person name="Wang H."/>
            <person name="Abouelleil A."/>
            <person name="Bishop L."/>
            <person name="Davey E."/>
            <person name="Deng R."/>
            <person name="Deng X."/>
            <person name="Fan L."/>
            <person name="Fantoni G."/>
            <person name="Fitzgerald M."/>
            <person name="Gogineni E."/>
            <person name="Goldberg J.M."/>
            <person name="Handley G."/>
            <person name="Hu X."/>
            <person name="Huber C."/>
            <person name="Jiao X."/>
            <person name="Jones K."/>
            <person name="Levin J.Z."/>
            <person name="Liu Y."/>
            <person name="Macdonald P."/>
            <person name="Melnikov A."/>
            <person name="Raley C."/>
            <person name="Sassi M."/>
            <person name="Sherman B.T."/>
            <person name="Song X."/>
            <person name="Sykes S."/>
            <person name="Tran B."/>
            <person name="Walsh L."/>
            <person name="Xia Y."/>
            <person name="Yang J."/>
            <person name="Young S."/>
            <person name="Zeng Q."/>
            <person name="Zheng X."/>
            <person name="Stephens R."/>
            <person name="Nusbaum C."/>
            <person name="Birren B.W."/>
            <person name="Azadi P."/>
            <person name="Lempicki R.A."/>
            <person name="Cuomo C.A."/>
            <person name="Kovacs J.A."/>
        </authorList>
    </citation>
    <scope>NUCLEOTIDE SEQUENCE [LARGE SCALE GENOMIC DNA]</scope>
    <source>
        <strain evidence="9">RU7</strain>
    </source>
</reference>
<dbReference type="GO" id="GO:0004185">
    <property type="term" value="F:serine-type carboxypeptidase activity"/>
    <property type="evidence" value="ECO:0007669"/>
    <property type="project" value="UniProtKB-UniRule"/>
</dbReference>
<dbReference type="InterPro" id="IPR029058">
    <property type="entry name" value="AB_hydrolase_fold"/>
</dbReference>
<comment type="caution">
    <text evidence="8">The sequence shown here is derived from an EMBL/GenBank/DDBJ whole genome shotgun (WGS) entry which is preliminary data.</text>
</comment>
<keyword evidence="6" id="KW-0325">Glycoprotein</keyword>
<dbReference type="eggNOG" id="KOG1282">
    <property type="taxonomic scope" value="Eukaryota"/>
</dbReference>
<evidence type="ECO:0000313" key="8">
    <source>
        <dbReference type="EMBL" id="KTW29535.1"/>
    </source>
</evidence>
<evidence type="ECO:0000256" key="6">
    <source>
        <dbReference type="ARBA" id="ARBA00023180"/>
    </source>
</evidence>
<dbReference type="PROSITE" id="PS00131">
    <property type="entry name" value="CARBOXYPEPT_SER_SER"/>
    <property type="match status" value="1"/>
</dbReference>
<feature type="chain" id="PRO_5006774748" description="Carboxypeptidase" evidence="7">
    <location>
        <begin position="23"/>
        <end position="568"/>
    </location>
</feature>
<dbReference type="GO" id="GO:0006508">
    <property type="term" value="P:proteolysis"/>
    <property type="evidence" value="ECO:0007669"/>
    <property type="project" value="UniProtKB-KW"/>
</dbReference>
<evidence type="ECO:0000256" key="2">
    <source>
        <dbReference type="ARBA" id="ARBA00022645"/>
    </source>
</evidence>